<keyword evidence="3" id="KW-0813">Transport</keyword>
<feature type="transmembrane region" description="Helical" evidence="8">
    <location>
        <begin position="89"/>
        <end position="110"/>
    </location>
</feature>
<keyword evidence="5 8" id="KW-1133">Transmembrane helix</keyword>
<protein>
    <submittedName>
        <fullName evidence="9">LAFE_0B07470g1_1</fullName>
    </submittedName>
</protein>
<keyword evidence="3" id="KW-0410">Iron transport</keyword>
<evidence type="ECO:0000256" key="2">
    <source>
        <dbReference type="ARBA" id="ARBA00008333"/>
    </source>
</evidence>
<keyword evidence="10" id="KW-1185">Reference proteome</keyword>
<feature type="transmembrane region" description="Helical" evidence="8">
    <location>
        <begin position="53"/>
        <end position="77"/>
    </location>
</feature>
<dbReference type="GO" id="GO:0033573">
    <property type="term" value="C:high-affinity iron permease complex"/>
    <property type="evidence" value="ECO:0007669"/>
    <property type="project" value="InterPro"/>
</dbReference>
<keyword evidence="3" id="KW-0406">Ion transport</keyword>
<evidence type="ECO:0000256" key="8">
    <source>
        <dbReference type="SAM" id="Phobius"/>
    </source>
</evidence>
<accession>A0A1G4M842</accession>
<feature type="transmembrane region" description="Helical" evidence="8">
    <location>
        <begin position="183"/>
        <end position="203"/>
    </location>
</feature>
<feature type="compositionally biased region" description="Polar residues" evidence="7">
    <location>
        <begin position="399"/>
        <end position="415"/>
    </location>
</feature>
<evidence type="ECO:0000256" key="6">
    <source>
        <dbReference type="ARBA" id="ARBA00023136"/>
    </source>
</evidence>
<evidence type="ECO:0000256" key="3">
    <source>
        <dbReference type="ARBA" id="ARBA00022496"/>
    </source>
</evidence>
<evidence type="ECO:0000256" key="5">
    <source>
        <dbReference type="ARBA" id="ARBA00022989"/>
    </source>
</evidence>
<feature type="transmembrane region" description="Helical" evidence="8">
    <location>
        <begin position="147"/>
        <end position="171"/>
    </location>
</feature>
<dbReference type="PANTHER" id="PTHR31632">
    <property type="entry name" value="IRON TRANSPORTER FTH1"/>
    <property type="match status" value="1"/>
</dbReference>
<feature type="transmembrane region" description="Helical" evidence="8">
    <location>
        <begin position="293"/>
        <end position="316"/>
    </location>
</feature>
<dbReference type="InterPro" id="IPR005217">
    <property type="entry name" value="EfeU/FTR1-like"/>
</dbReference>
<keyword evidence="3" id="KW-0408">Iron</keyword>
<dbReference type="STRING" id="4955.A0A1G4M842"/>
<dbReference type="NCBIfam" id="TIGR00145">
    <property type="entry name" value="EfeU/Ftr1 family ferrous iron transporter subunit"/>
    <property type="match status" value="1"/>
</dbReference>
<dbReference type="EMBL" id="LT598489">
    <property type="protein sequence ID" value="SCW00010.1"/>
    <property type="molecule type" value="Genomic_DNA"/>
</dbReference>
<comment type="subcellular location">
    <subcellularLocation>
        <location evidence="1">Membrane</location>
        <topology evidence="1">Multi-pass membrane protein</topology>
    </subcellularLocation>
</comment>
<feature type="region of interest" description="Disordered" evidence="7">
    <location>
        <begin position="387"/>
        <end position="415"/>
    </location>
</feature>
<feature type="transmembrane region" description="Helical" evidence="8">
    <location>
        <begin position="12"/>
        <end position="33"/>
    </location>
</feature>
<keyword evidence="4 8" id="KW-0812">Transmembrane</keyword>
<dbReference type="AlphaFoldDB" id="A0A1G4M842"/>
<dbReference type="Pfam" id="PF03239">
    <property type="entry name" value="FTR1"/>
    <property type="match status" value="1"/>
</dbReference>
<organism evidence="9 10">
    <name type="scientific">Lachancea fermentati</name>
    <name type="common">Zygosaccharomyces fermentati</name>
    <dbReference type="NCBI Taxonomy" id="4955"/>
    <lineage>
        <taxon>Eukaryota</taxon>
        <taxon>Fungi</taxon>
        <taxon>Dikarya</taxon>
        <taxon>Ascomycota</taxon>
        <taxon>Saccharomycotina</taxon>
        <taxon>Saccharomycetes</taxon>
        <taxon>Saccharomycetales</taxon>
        <taxon>Saccharomycetaceae</taxon>
        <taxon>Lachancea</taxon>
    </lineage>
</organism>
<dbReference type="OrthoDB" id="4364at2759"/>
<dbReference type="PANTHER" id="PTHR31632:SF2">
    <property type="entry name" value="PLASMA MEMBRANE IRON PERMEASE"/>
    <property type="match status" value="1"/>
</dbReference>
<keyword evidence="6 8" id="KW-0472">Membrane</keyword>
<evidence type="ECO:0000256" key="4">
    <source>
        <dbReference type="ARBA" id="ARBA00022692"/>
    </source>
</evidence>
<gene>
    <name evidence="9" type="ORF">LAFE_0B07470G</name>
</gene>
<feature type="transmembrane region" description="Helical" evidence="8">
    <location>
        <begin position="210"/>
        <end position="229"/>
    </location>
</feature>
<proteinExistence type="inferred from homology"/>
<evidence type="ECO:0000313" key="9">
    <source>
        <dbReference type="EMBL" id="SCW00010.1"/>
    </source>
</evidence>
<sequence length="415" mass="46171">MGTGNKVFNVAVFFVVFRECLEAVVIVSVLLSFLKQSIGAQDMKTYKKLRLQVWVGVAAGLFICLAIGGGFIGAYYALDNDIFGNAEDLWEGIFCMIATVMISVMGIAMLRINKMQAKWRVKIARALLEIPERKRDRFKIGALSRRYSMFLLPFITVLREGLEAVVFVAGAGITTQGSSASAYPLPVVVGLIAGTTVGVLLYYGTSKSSLQIFLVVSTCILYLIAAGLFSRGAWYFENYRFNKATGGDASESGDGNGSYNIKKAVYHVNCCNPELDNGWDIFNALLGWQNTGYLSSMLCYNIYWLTLMIVLFLMMFEEKRGHLPFCKNLKLRQLNPGYWIKNKKKNEISEREKSRLFEQVEHLNFNSEGVLNHKNGVAVAVENGEIEEDTTEEAKAKNVQASVTPLSSDIETSAR</sequence>
<evidence type="ECO:0000256" key="1">
    <source>
        <dbReference type="ARBA" id="ARBA00004141"/>
    </source>
</evidence>
<evidence type="ECO:0000256" key="7">
    <source>
        <dbReference type="SAM" id="MobiDB-lite"/>
    </source>
</evidence>
<dbReference type="InterPro" id="IPR004923">
    <property type="entry name" value="FTR1/Fip1/EfeU"/>
</dbReference>
<name>A0A1G4M842_LACFM</name>
<dbReference type="GO" id="GO:0015093">
    <property type="term" value="F:ferrous iron transmembrane transporter activity"/>
    <property type="evidence" value="ECO:0007669"/>
    <property type="project" value="TreeGrafter"/>
</dbReference>
<dbReference type="OMA" id="SVWHLDC"/>
<reference evidence="10" key="1">
    <citation type="submission" date="2016-03" db="EMBL/GenBank/DDBJ databases">
        <authorList>
            <person name="Devillers H."/>
        </authorList>
    </citation>
    <scope>NUCLEOTIDE SEQUENCE [LARGE SCALE GENOMIC DNA]</scope>
</reference>
<dbReference type="Proteomes" id="UP000190831">
    <property type="component" value="Chromosome B"/>
</dbReference>
<evidence type="ECO:0000313" key="10">
    <source>
        <dbReference type="Proteomes" id="UP000190831"/>
    </source>
</evidence>
<comment type="similarity">
    <text evidence="2">Belongs to the oxidase-dependent Fe transporter (OFeT) (TC 9.A.10.1) family.</text>
</comment>